<evidence type="ECO:0000256" key="2">
    <source>
        <dbReference type="ARBA" id="ARBA00009174"/>
    </source>
</evidence>
<keyword evidence="7 9" id="KW-0456">Lyase</keyword>
<dbReference type="AlphaFoldDB" id="A0A098EHK0"/>
<dbReference type="EMBL" id="CCXQ01000078">
    <property type="protein sequence ID" value="CEG20781.1"/>
    <property type="molecule type" value="Genomic_DNA"/>
</dbReference>
<name>A0A098EHK0_ANAPH</name>
<sequence length="147" mass="16184">MSMQMDHKQVMRALPHSYPFLLVDKVTECIPGECIVAVKNVTFNEPFFVGHFPGNPIMPGVLIVEALAQASMLCVVCDADGESTGDTSVLFMSIDSARFRKVVVPGDVLVLKSSVCHRRGNSCRFDCRAYVEDVLVTEAQILAMMNK</sequence>
<organism evidence="10 11">
    <name type="scientific">Anaplasma phagocytophilum</name>
    <name type="common">Ehrlichia phagocytophila</name>
    <dbReference type="NCBI Taxonomy" id="948"/>
    <lineage>
        <taxon>Bacteria</taxon>
        <taxon>Pseudomonadati</taxon>
        <taxon>Pseudomonadota</taxon>
        <taxon>Alphaproteobacteria</taxon>
        <taxon>Rickettsiales</taxon>
        <taxon>Anaplasmataceae</taxon>
        <taxon>Anaplasma</taxon>
        <taxon>phagocytophilum group</taxon>
    </lineage>
</organism>
<dbReference type="GO" id="GO:0016020">
    <property type="term" value="C:membrane"/>
    <property type="evidence" value="ECO:0007669"/>
    <property type="project" value="GOC"/>
</dbReference>
<dbReference type="PANTHER" id="PTHR30272:SF1">
    <property type="entry name" value="3-HYDROXYACYL-[ACYL-CARRIER-PROTEIN] DEHYDRATASE"/>
    <property type="match status" value="1"/>
</dbReference>
<keyword evidence="3 9" id="KW-0963">Cytoplasm</keyword>
<evidence type="ECO:0000256" key="1">
    <source>
        <dbReference type="ARBA" id="ARBA00004496"/>
    </source>
</evidence>
<protein>
    <recommendedName>
        <fullName evidence="9">3-hydroxyacyl-[acyl-carrier-protein] dehydratase FabZ</fullName>
        <ecNumber evidence="9">4.2.1.59</ecNumber>
    </recommendedName>
    <alternativeName>
        <fullName evidence="9">(3R)-hydroxymyristoyl-[acyl-carrier-protein] dehydratase</fullName>
        <shortName evidence="9">(3R)-hydroxymyristoyl-ACP dehydrase</shortName>
    </alternativeName>
    <alternativeName>
        <fullName evidence="9">Beta-hydroxyacyl-ACP dehydratase</fullName>
    </alternativeName>
</protein>
<evidence type="ECO:0000256" key="7">
    <source>
        <dbReference type="ARBA" id="ARBA00023239"/>
    </source>
</evidence>
<dbReference type="EC" id="4.2.1.59" evidence="9"/>
<evidence type="ECO:0000256" key="6">
    <source>
        <dbReference type="ARBA" id="ARBA00023098"/>
    </source>
</evidence>
<dbReference type="SUPFAM" id="SSF54637">
    <property type="entry name" value="Thioesterase/thiol ester dehydrase-isomerase"/>
    <property type="match status" value="1"/>
</dbReference>
<dbReference type="GO" id="GO:0009245">
    <property type="term" value="P:lipid A biosynthetic process"/>
    <property type="evidence" value="ECO:0007669"/>
    <property type="project" value="UniProtKB-UniRule"/>
</dbReference>
<dbReference type="FunFam" id="3.10.129.10:FF:000001">
    <property type="entry name" value="3-hydroxyacyl-[acyl-carrier-protein] dehydratase FabZ"/>
    <property type="match status" value="1"/>
</dbReference>
<evidence type="ECO:0000256" key="4">
    <source>
        <dbReference type="ARBA" id="ARBA00022516"/>
    </source>
</evidence>
<dbReference type="Pfam" id="PF07977">
    <property type="entry name" value="FabA"/>
    <property type="match status" value="1"/>
</dbReference>
<dbReference type="InterPro" id="IPR029069">
    <property type="entry name" value="HotDog_dom_sf"/>
</dbReference>
<feature type="active site" evidence="9">
    <location>
        <position position="51"/>
    </location>
</feature>
<dbReference type="InterPro" id="IPR010084">
    <property type="entry name" value="FabZ"/>
</dbReference>
<keyword evidence="5 9" id="KW-0441">Lipid A biosynthesis</keyword>
<evidence type="ECO:0000313" key="10">
    <source>
        <dbReference type="EMBL" id="CEG20781.1"/>
    </source>
</evidence>
<evidence type="ECO:0000256" key="9">
    <source>
        <dbReference type="HAMAP-Rule" id="MF_00406"/>
    </source>
</evidence>
<dbReference type="NCBIfam" id="TIGR01750">
    <property type="entry name" value="fabZ"/>
    <property type="match status" value="1"/>
</dbReference>
<comment type="subcellular location">
    <subcellularLocation>
        <location evidence="1 9">Cytoplasm</location>
    </subcellularLocation>
</comment>
<evidence type="ECO:0000256" key="3">
    <source>
        <dbReference type="ARBA" id="ARBA00022490"/>
    </source>
</evidence>
<proteinExistence type="inferred from homology"/>
<dbReference type="GO" id="GO:0019171">
    <property type="term" value="F:(3R)-hydroxyacyl-[acyl-carrier-protein] dehydratase activity"/>
    <property type="evidence" value="ECO:0007669"/>
    <property type="project" value="UniProtKB-EC"/>
</dbReference>
<dbReference type="InterPro" id="IPR013114">
    <property type="entry name" value="FabA_FabZ"/>
</dbReference>
<dbReference type="Gene3D" id="3.10.129.10">
    <property type="entry name" value="Hotdog Thioesterase"/>
    <property type="match status" value="1"/>
</dbReference>
<dbReference type="GO" id="GO:0005737">
    <property type="term" value="C:cytoplasm"/>
    <property type="evidence" value="ECO:0007669"/>
    <property type="project" value="UniProtKB-SubCell"/>
</dbReference>
<dbReference type="Proteomes" id="UP000055047">
    <property type="component" value="Unassembled WGS sequence"/>
</dbReference>
<keyword evidence="4 9" id="KW-0444">Lipid biosynthesis</keyword>
<comment type="function">
    <text evidence="8 9">Involved in unsaturated fatty acids biosynthesis. Catalyzes the dehydration of short chain beta-hydroxyacyl-ACPs and long chain saturated and unsaturated beta-hydroxyacyl-ACPs.</text>
</comment>
<dbReference type="CDD" id="cd01288">
    <property type="entry name" value="FabZ"/>
    <property type="match status" value="1"/>
</dbReference>
<dbReference type="GO" id="GO:0006633">
    <property type="term" value="P:fatty acid biosynthetic process"/>
    <property type="evidence" value="ECO:0007669"/>
    <property type="project" value="UniProtKB-UniRule"/>
</dbReference>
<comment type="similarity">
    <text evidence="2 9">Belongs to the thioester dehydratase family. FabZ subfamily.</text>
</comment>
<comment type="catalytic activity">
    <reaction evidence="9">
        <text>a (3R)-hydroxyacyl-[ACP] = a (2E)-enoyl-[ACP] + H2O</text>
        <dbReference type="Rhea" id="RHEA:13097"/>
        <dbReference type="Rhea" id="RHEA-COMP:9925"/>
        <dbReference type="Rhea" id="RHEA-COMP:9945"/>
        <dbReference type="ChEBI" id="CHEBI:15377"/>
        <dbReference type="ChEBI" id="CHEBI:78784"/>
        <dbReference type="ChEBI" id="CHEBI:78827"/>
        <dbReference type="EC" id="4.2.1.59"/>
    </reaction>
</comment>
<dbReference type="NCBIfam" id="NF000582">
    <property type="entry name" value="PRK00006.1"/>
    <property type="match status" value="1"/>
</dbReference>
<keyword evidence="6 9" id="KW-0443">Lipid metabolism</keyword>
<evidence type="ECO:0000313" key="11">
    <source>
        <dbReference type="Proteomes" id="UP000055047"/>
    </source>
</evidence>
<evidence type="ECO:0000256" key="5">
    <source>
        <dbReference type="ARBA" id="ARBA00022556"/>
    </source>
</evidence>
<dbReference type="HAMAP" id="MF_00406">
    <property type="entry name" value="FabZ"/>
    <property type="match status" value="1"/>
</dbReference>
<reference evidence="10 11" key="1">
    <citation type="submission" date="2014-09" db="EMBL/GenBank/DDBJ databases">
        <authorList>
            <person name="Loux Valentin"/>
            <person name="Dugat Thibaut"/>
        </authorList>
    </citation>
    <scope>NUCLEOTIDE SEQUENCE [LARGE SCALE GENOMIC DNA]</scope>
    <source>
        <strain evidence="10 11">BOV-10_179</strain>
    </source>
</reference>
<dbReference type="PANTHER" id="PTHR30272">
    <property type="entry name" value="3-HYDROXYACYL-[ACYL-CARRIER-PROTEIN] DEHYDRATASE"/>
    <property type="match status" value="1"/>
</dbReference>
<evidence type="ECO:0000256" key="8">
    <source>
        <dbReference type="ARBA" id="ARBA00025049"/>
    </source>
</evidence>
<accession>A0A098EHK0</accession>
<gene>
    <name evidence="9 10" type="primary">fabZ</name>
    <name evidence="10" type="ORF">ANAPHAGO_01029</name>
</gene>